<evidence type="ECO:0000313" key="3">
    <source>
        <dbReference type="Proteomes" id="UP000474175"/>
    </source>
</evidence>
<dbReference type="Proteomes" id="UP000474175">
    <property type="component" value="Unassembled WGS sequence"/>
</dbReference>
<name>A0A6L9LHV4_9BACT</name>
<keyword evidence="1" id="KW-1133">Transmembrane helix</keyword>
<keyword evidence="1" id="KW-0812">Transmembrane</keyword>
<comment type="caution">
    <text evidence="2">The sequence shown here is derived from an EMBL/GenBank/DDBJ whole genome shotgun (WGS) entry which is preliminary data.</text>
</comment>
<feature type="transmembrane region" description="Helical" evidence="1">
    <location>
        <begin position="12"/>
        <end position="33"/>
    </location>
</feature>
<dbReference type="RefSeq" id="WP_163954356.1">
    <property type="nucleotide sequence ID" value="NZ_JAAFZH010000016.1"/>
</dbReference>
<evidence type="ECO:0000256" key="1">
    <source>
        <dbReference type="SAM" id="Phobius"/>
    </source>
</evidence>
<reference evidence="2 3" key="1">
    <citation type="submission" date="2020-02" db="EMBL/GenBank/DDBJ databases">
        <title>Draft genome sequence of two Spirosoma agri KCTC 52727 and Spirosoma terrae KCTC 52035.</title>
        <authorList>
            <person name="Rojas J."/>
            <person name="Ambika Manirajan B."/>
            <person name="Suarez C."/>
            <person name="Ratering S."/>
            <person name="Schnell S."/>
        </authorList>
    </citation>
    <scope>NUCLEOTIDE SEQUENCE [LARGE SCALE GENOMIC DNA]</scope>
    <source>
        <strain evidence="2 3">KCTC 52035</strain>
    </source>
</reference>
<keyword evidence="3" id="KW-1185">Reference proteome</keyword>
<gene>
    <name evidence="2" type="ORF">GK108_25260</name>
</gene>
<organism evidence="2 3">
    <name type="scientific">Spirosoma terrae</name>
    <dbReference type="NCBI Taxonomy" id="1968276"/>
    <lineage>
        <taxon>Bacteria</taxon>
        <taxon>Pseudomonadati</taxon>
        <taxon>Bacteroidota</taxon>
        <taxon>Cytophagia</taxon>
        <taxon>Cytophagales</taxon>
        <taxon>Cytophagaceae</taxon>
        <taxon>Spirosoma</taxon>
    </lineage>
</organism>
<accession>A0A6L9LHV4</accession>
<feature type="transmembrane region" description="Helical" evidence="1">
    <location>
        <begin position="81"/>
        <end position="103"/>
    </location>
</feature>
<proteinExistence type="predicted"/>
<sequence>MQLRALLILYRQLYPFTVATTLCMWLMAGYPTFSSPDFLSFSTYFFWLRSVAQLLIWLVFRLSNRQGFAFYHHFGLSEIELAVGSYVIDLILFTTWLCLVSLLPL</sequence>
<evidence type="ECO:0000313" key="2">
    <source>
        <dbReference type="EMBL" id="NDU98218.1"/>
    </source>
</evidence>
<dbReference type="AlphaFoldDB" id="A0A6L9LHV4"/>
<dbReference type="EMBL" id="JAAFZH010000016">
    <property type="protein sequence ID" value="NDU98218.1"/>
    <property type="molecule type" value="Genomic_DNA"/>
</dbReference>
<protein>
    <submittedName>
        <fullName evidence="2">Uncharacterized protein</fullName>
    </submittedName>
</protein>
<feature type="transmembrane region" description="Helical" evidence="1">
    <location>
        <begin position="39"/>
        <end position="60"/>
    </location>
</feature>
<keyword evidence="1" id="KW-0472">Membrane</keyword>